<name>A0A1I8HES8_9PLAT</name>
<evidence type="ECO:0000313" key="2">
    <source>
        <dbReference type="WBParaSite" id="maker-uti_cns_0005654-snap-gene-0.4-mRNA-1"/>
    </source>
</evidence>
<dbReference type="Proteomes" id="UP000095280">
    <property type="component" value="Unplaced"/>
</dbReference>
<proteinExistence type="predicted"/>
<reference evidence="2" key="1">
    <citation type="submission" date="2016-11" db="UniProtKB">
        <authorList>
            <consortium name="WormBaseParasite"/>
        </authorList>
    </citation>
    <scope>IDENTIFICATION</scope>
</reference>
<sequence>MSTYSEIDEEKLSLSDMPDELLKKVRWICRINWQLPEGRPVSRIGEAVPARNCQLQRAASNAKHQFWLRVAQDSVANGRWRKVKQGSHSTTNVQVHSTSCWRKSTNARPVVADAAAAAAAATTSAATAAAAS</sequence>
<accession>A0A1I8HES8</accession>
<evidence type="ECO:0000313" key="1">
    <source>
        <dbReference type="Proteomes" id="UP000095280"/>
    </source>
</evidence>
<protein>
    <submittedName>
        <fullName evidence="2">Uncharacterized protein</fullName>
    </submittedName>
</protein>
<dbReference type="AlphaFoldDB" id="A0A1I8HES8"/>
<dbReference type="WBParaSite" id="maker-uti_cns_0005654-snap-gene-0.4-mRNA-1">
    <property type="protein sequence ID" value="maker-uti_cns_0005654-snap-gene-0.4-mRNA-1"/>
    <property type="gene ID" value="maker-uti_cns_0005654-snap-gene-0.4"/>
</dbReference>
<organism evidence="1 2">
    <name type="scientific">Macrostomum lignano</name>
    <dbReference type="NCBI Taxonomy" id="282301"/>
    <lineage>
        <taxon>Eukaryota</taxon>
        <taxon>Metazoa</taxon>
        <taxon>Spiralia</taxon>
        <taxon>Lophotrochozoa</taxon>
        <taxon>Platyhelminthes</taxon>
        <taxon>Rhabditophora</taxon>
        <taxon>Macrostomorpha</taxon>
        <taxon>Macrostomida</taxon>
        <taxon>Macrostomidae</taxon>
        <taxon>Macrostomum</taxon>
    </lineage>
</organism>
<keyword evidence="1" id="KW-1185">Reference proteome</keyword>